<comment type="subcellular location">
    <subcellularLocation>
        <location evidence="1">Secreted</location>
    </subcellularLocation>
</comment>
<evidence type="ECO:0000256" key="1">
    <source>
        <dbReference type="ARBA" id="ARBA00004613"/>
    </source>
</evidence>
<dbReference type="PANTHER" id="PTHR24264:SF65">
    <property type="entry name" value="SRCR DOMAIN-CONTAINING PROTEIN"/>
    <property type="match status" value="1"/>
</dbReference>
<dbReference type="InterPro" id="IPR043504">
    <property type="entry name" value="Peptidase_S1_PA_chymotrypsin"/>
</dbReference>
<dbReference type="EMBL" id="LPWD01000140">
    <property type="protein sequence ID" value="ODS03240.1"/>
    <property type="molecule type" value="Genomic_DNA"/>
</dbReference>
<feature type="domain" description="Peptidase S1" evidence="6">
    <location>
        <begin position="1"/>
        <end position="131"/>
    </location>
</feature>
<dbReference type="Gene3D" id="2.40.10.10">
    <property type="entry name" value="Trypsin-like serine proteases"/>
    <property type="match status" value="1"/>
</dbReference>
<comment type="caution">
    <text evidence="7">The sequence shown here is derived from an EMBL/GenBank/DDBJ whole genome shotgun (WGS) entry which is preliminary data.</text>
</comment>
<protein>
    <recommendedName>
        <fullName evidence="6">Peptidase S1 domain-containing protein</fullName>
    </recommendedName>
</protein>
<evidence type="ECO:0000256" key="2">
    <source>
        <dbReference type="ARBA" id="ARBA00022525"/>
    </source>
</evidence>
<dbReference type="PROSITE" id="PS50240">
    <property type="entry name" value="TRYPSIN_DOM"/>
    <property type="match status" value="1"/>
</dbReference>
<gene>
    <name evidence="7" type="ORF">AUC71_10710</name>
</gene>
<evidence type="ECO:0000256" key="4">
    <source>
        <dbReference type="ARBA" id="ARBA00022801"/>
    </source>
</evidence>
<dbReference type="Pfam" id="PF00089">
    <property type="entry name" value="Trypsin"/>
    <property type="match status" value="1"/>
</dbReference>
<dbReference type="GO" id="GO:0004252">
    <property type="term" value="F:serine-type endopeptidase activity"/>
    <property type="evidence" value="ECO:0007669"/>
    <property type="project" value="InterPro"/>
</dbReference>
<dbReference type="InterPro" id="IPR009003">
    <property type="entry name" value="Peptidase_S1_PA"/>
</dbReference>
<name>A0A1E3WBY4_9HYPH</name>
<dbReference type="PROSITE" id="PS00135">
    <property type="entry name" value="TRYPSIN_SER"/>
    <property type="match status" value="1"/>
</dbReference>
<evidence type="ECO:0000256" key="5">
    <source>
        <dbReference type="ARBA" id="ARBA00023157"/>
    </source>
</evidence>
<dbReference type="GO" id="GO:0005615">
    <property type="term" value="C:extracellular space"/>
    <property type="evidence" value="ECO:0007669"/>
    <property type="project" value="TreeGrafter"/>
</dbReference>
<dbReference type="InterPro" id="IPR050127">
    <property type="entry name" value="Serine_Proteases_S1"/>
</dbReference>
<dbReference type="SMART" id="SM00020">
    <property type="entry name" value="Tryp_SPc"/>
    <property type="match status" value="1"/>
</dbReference>
<keyword evidence="2" id="KW-0964">Secreted</keyword>
<reference evidence="7 8" key="1">
    <citation type="journal article" date="2016" name="Environ. Microbiol.">
        <title>New Methyloceanibacter diversity from North Sea sediments includes methanotroph containing solely the soluble methane monooxygenase.</title>
        <authorList>
            <person name="Vekeman B."/>
            <person name="Kerckhof F.M."/>
            <person name="Cremers G."/>
            <person name="de Vos P."/>
            <person name="Vandamme P."/>
            <person name="Boon N."/>
            <person name="Op den Camp H.J."/>
            <person name="Heylen K."/>
        </authorList>
    </citation>
    <scope>NUCLEOTIDE SEQUENCE [LARGE SCALE GENOMIC DNA]</scope>
    <source>
        <strain evidence="7 8">R-67177</strain>
    </source>
</reference>
<dbReference type="AlphaFoldDB" id="A0A1E3WBY4"/>
<evidence type="ECO:0000313" key="7">
    <source>
        <dbReference type="EMBL" id="ODS03240.1"/>
    </source>
</evidence>
<dbReference type="Proteomes" id="UP000095042">
    <property type="component" value="Unassembled WGS sequence"/>
</dbReference>
<keyword evidence="4" id="KW-0378">Hydrolase</keyword>
<accession>A0A1E3WBY4</accession>
<sequence length="133" mass="14193">MVTGWGAMWDPYDEDVSKLLSSFGSDAKEKVSFPRKLHQVEVDWVANDTCAAAFEAAGGEIAETEICAMRRGTRKDSCQGDSGGPLVVAEENGTSFTQVGVVSWGRGCGASLPGVYSRVAAFSGWIEETIHGR</sequence>
<evidence type="ECO:0000313" key="8">
    <source>
        <dbReference type="Proteomes" id="UP000095042"/>
    </source>
</evidence>
<dbReference type="PANTHER" id="PTHR24264">
    <property type="entry name" value="TRYPSIN-RELATED"/>
    <property type="match status" value="1"/>
</dbReference>
<dbReference type="GO" id="GO:0006508">
    <property type="term" value="P:proteolysis"/>
    <property type="evidence" value="ECO:0007669"/>
    <property type="project" value="UniProtKB-KW"/>
</dbReference>
<proteinExistence type="predicted"/>
<dbReference type="InterPro" id="IPR001254">
    <property type="entry name" value="Trypsin_dom"/>
</dbReference>
<dbReference type="SUPFAM" id="SSF50494">
    <property type="entry name" value="Trypsin-like serine proteases"/>
    <property type="match status" value="1"/>
</dbReference>
<keyword evidence="8" id="KW-1185">Reference proteome</keyword>
<evidence type="ECO:0000259" key="6">
    <source>
        <dbReference type="PROSITE" id="PS50240"/>
    </source>
</evidence>
<dbReference type="InterPro" id="IPR033116">
    <property type="entry name" value="TRYPSIN_SER"/>
</dbReference>
<organism evidence="7 8">
    <name type="scientific">Methyloceanibacter marginalis</name>
    <dbReference type="NCBI Taxonomy" id="1774971"/>
    <lineage>
        <taxon>Bacteria</taxon>
        <taxon>Pseudomonadati</taxon>
        <taxon>Pseudomonadota</taxon>
        <taxon>Alphaproteobacteria</taxon>
        <taxon>Hyphomicrobiales</taxon>
        <taxon>Hyphomicrobiaceae</taxon>
        <taxon>Methyloceanibacter</taxon>
    </lineage>
</organism>
<evidence type="ECO:0000256" key="3">
    <source>
        <dbReference type="ARBA" id="ARBA00022670"/>
    </source>
</evidence>
<keyword evidence="5" id="KW-1015">Disulfide bond</keyword>
<keyword evidence="3" id="KW-0645">Protease</keyword>
<dbReference type="FunFam" id="2.40.10.10:FF:000002">
    <property type="entry name" value="Transmembrane protease serine"/>
    <property type="match status" value="1"/>
</dbReference>